<dbReference type="AlphaFoldDB" id="A0AAV1IZZ7"/>
<feature type="signal peptide" evidence="4">
    <location>
        <begin position="1"/>
        <end position="16"/>
    </location>
</feature>
<organism evidence="5 6">
    <name type="scientific">Leptosia nina</name>
    <dbReference type="NCBI Taxonomy" id="320188"/>
    <lineage>
        <taxon>Eukaryota</taxon>
        <taxon>Metazoa</taxon>
        <taxon>Ecdysozoa</taxon>
        <taxon>Arthropoda</taxon>
        <taxon>Hexapoda</taxon>
        <taxon>Insecta</taxon>
        <taxon>Pterygota</taxon>
        <taxon>Neoptera</taxon>
        <taxon>Endopterygota</taxon>
        <taxon>Lepidoptera</taxon>
        <taxon>Glossata</taxon>
        <taxon>Ditrysia</taxon>
        <taxon>Papilionoidea</taxon>
        <taxon>Pieridae</taxon>
        <taxon>Pierinae</taxon>
        <taxon>Leptosia</taxon>
    </lineage>
</organism>
<dbReference type="InterPro" id="IPR031311">
    <property type="entry name" value="CHIT_BIND_RR_consensus"/>
</dbReference>
<dbReference type="InterPro" id="IPR050468">
    <property type="entry name" value="Cuticle_Struct_Prot"/>
</dbReference>
<dbReference type="Proteomes" id="UP001497472">
    <property type="component" value="Unassembled WGS sequence"/>
</dbReference>
<sequence>MKSFVAFALFLAVGAAIPVQQDKEAVVLRFDNNNIGVEGYNYGVETSNGIQTQEEGVLTNVGTENEALEVRGQFSYTGDDGILYTVTYQAGRDGFIASGAHIPKNPQ</sequence>
<dbReference type="PANTHER" id="PTHR10380">
    <property type="entry name" value="CUTICLE PROTEIN"/>
    <property type="match status" value="1"/>
</dbReference>
<keyword evidence="2 4" id="KW-0732">Signal</keyword>
<dbReference type="GO" id="GO:0008010">
    <property type="term" value="F:structural constituent of chitin-based larval cuticle"/>
    <property type="evidence" value="ECO:0007669"/>
    <property type="project" value="TreeGrafter"/>
</dbReference>
<dbReference type="PROSITE" id="PS00233">
    <property type="entry name" value="CHIT_BIND_RR_1"/>
    <property type="match status" value="1"/>
</dbReference>
<evidence type="ECO:0000256" key="1">
    <source>
        <dbReference type="ARBA" id="ARBA00022460"/>
    </source>
</evidence>
<comment type="caution">
    <text evidence="5">The sequence shown here is derived from an EMBL/GenBank/DDBJ whole genome shotgun (WGS) entry which is preliminary data.</text>
</comment>
<dbReference type="Pfam" id="PF00379">
    <property type="entry name" value="Chitin_bind_4"/>
    <property type="match status" value="1"/>
</dbReference>
<reference evidence="5 6" key="1">
    <citation type="submission" date="2023-11" db="EMBL/GenBank/DDBJ databases">
        <authorList>
            <person name="Okamura Y."/>
        </authorList>
    </citation>
    <scope>NUCLEOTIDE SEQUENCE [LARGE SCALE GENOMIC DNA]</scope>
</reference>
<dbReference type="PRINTS" id="PR00947">
    <property type="entry name" value="CUTICLE"/>
</dbReference>
<keyword evidence="1 3" id="KW-0193">Cuticle</keyword>
<gene>
    <name evidence="5" type="ORF">LNINA_LOCUS2680</name>
</gene>
<dbReference type="InterPro" id="IPR000618">
    <property type="entry name" value="Insect_cuticle"/>
</dbReference>
<dbReference type="EMBL" id="CAVLEF010000003">
    <property type="protein sequence ID" value="CAK1542827.1"/>
    <property type="molecule type" value="Genomic_DNA"/>
</dbReference>
<keyword evidence="6" id="KW-1185">Reference proteome</keyword>
<evidence type="ECO:0000256" key="4">
    <source>
        <dbReference type="SAM" id="SignalP"/>
    </source>
</evidence>
<evidence type="ECO:0000313" key="5">
    <source>
        <dbReference type="EMBL" id="CAK1542827.1"/>
    </source>
</evidence>
<dbReference type="GO" id="GO:0062129">
    <property type="term" value="C:chitin-based extracellular matrix"/>
    <property type="evidence" value="ECO:0007669"/>
    <property type="project" value="TreeGrafter"/>
</dbReference>
<proteinExistence type="predicted"/>
<evidence type="ECO:0000256" key="2">
    <source>
        <dbReference type="ARBA" id="ARBA00022729"/>
    </source>
</evidence>
<name>A0AAV1IZZ7_9NEOP</name>
<dbReference type="PROSITE" id="PS51155">
    <property type="entry name" value="CHIT_BIND_RR_2"/>
    <property type="match status" value="1"/>
</dbReference>
<dbReference type="PANTHER" id="PTHR10380:SF218">
    <property type="entry name" value="ADULT CUTICLE PROTEIN 65AA-RELATED"/>
    <property type="match status" value="1"/>
</dbReference>
<accession>A0AAV1IZZ7</accession>
<evidence type="ECO:0000313" key="6">
    <source>
        <dbReference type="Proteomes" id="UP001497472"/>
    </source>
</evidence>
<feature type="chain" id="PRO_5043561539" evidence="4">
    <location>
        <begin position="17"/>
        <end position="107"/>
    </location>
</feature>
<evidence type="ECO:0000256" key="3">
    <source>
        <dbReference type="PROSITE-ProRule" id="PRU00497"/>
    </source>
</evidence>
<protein>
    <submittedName>
        <fullName evidence="5">Uncharacterized protein</fullName>
    </submittedName>
</protein>